<dbReference type="EMBL" id="LT634362">
    <property type="protein sequence ID" value="SFZ87471.1"/>
    <property type="molecule type" value="Genomic_DNA"/>
</dbReference>
<feature type="domain" description="MucBP" evidence="2">
    <location>
        <begin position="67"/>
        <end position="126"/>
    </location>
</feature>
<feature type="domain" description="MucBP" evidence="2">
    <location>
        <begin position="133"/>
        <end position="195"/>
    </location>
</feature>
<gene>
    <name evidence="3" type="ORF">LREN565_0584</name>
</gene>
<evidence type="ECO:0000256" key="1">
    <source>
        <dbReference type="ARBA" id="ARBA00022737"/>
    </source>
</evidence>
<proteinExistence type="predicted"/>
<keyword evidence="1" id="KW-0677">Repeat</keyword>
<reference evidence="3" key="1">
    <citation type="submission" date="2016-11" db="EMBL/GenBank/DDBJ databases">
        <authorList>
            <person name="Jaros S."/>
            <person name="Januszkiewicz K."/>
            <person name="Wedrychowicz H."/>
        </authorList>
    </citation>
    <scope>NUCLEOTIDE SEQUENCE</scope>
    <source>
        <strain evidence="3">ACA-DC 565</strain>
    </source>
</reference>
<accession>A0A1K2I6V9</accession>
<organism evidence="3">
    <name type="scientific">Loigolactobacillus rennini</name>
    <dbReference type="NCBI Taxonomy" id="238013"/>
    <lineage>
        <taxon>Bacteria</taxon>
        <taxon>Bacillati</taxon>
        <taxon>Bacillota</taxon>
        <taxon>Bacilli</taxon>
        <taxon>Lactobacillales</taxon>
        <taxon>Lactobacillaceae</taxon>
        <taxon>Loigolactobacillus</taxon>
    </lineage>
</organism>
<name>A0A1K2I6V9_9LACO</name>
<evidence type="ECO:0000259" key="2">
    <source>
        <dbReference type="Pfam" id="PF06458"/>
    </source>
</evidence>
<evidence type="ECO:0000313" key="3">
    <source>
        <dbReference type="EMBL" id="SFZ87471.1"/>
    </source>
</evidence>
<dbReference type="AlphaFoldDB" id="A0A1K2I6V9"/>
<sequence>MNFLKRLKAFFNPQQQIATAQLPLNSDYQSIIRRRQNRLPSTAGKAYLPMASQIQKPSTQVRPDSFVIVFYFTETGQRLAQPQIVSGVRGQAFKITLHQFKDYYLSRLDNYHGYFVHSRAIIQVVYAKQPAAPVIVFHFDDNHHLLAAPEYLVGQLGQRYETHFLKSKDYRVHHVTTNQVGRFSQTTQVVVYSYRLRKIRWSNRYLTGFIRLQKPTTGYRQPGSEPLRTKLPQNTVWRVYRRVQTTDRETWYDLGSQWIPTTHTERVKYYRQPEQQLPTPVLFHQAAAIPGSRRAIVDFIPQHTLRTWTQPYGDAATYVSHGQIVNIIHGLILTNNSVWYELEDHTWLEEHYLKLLSAGQQFTSPIKRLT</sequence>
<dbReference type="Pfam" id="PF06458">
    <property type="entry name" value="MucBP"/>
    <property type="match status" value="2"/>
</dbReference>
<dbReference type="InterPro" id="IPR009459">
    <property type="entry name" value="MucBP_dom"/>
</dbReference>
<dbReference type="Gene3D" id="3.10.20.320">
    <property type="entry name" value="Putative peptidoglycan bound protein (lpxtg motif)"/>
    <property type="match status" value="2"/>
</dbReference>
<protein>
    <recommendedName>
        <fullName evidence="2">MucBP domain-containing protein</fullName>
    </recommendedName>
</protein>